<dbReference type="AlphaFoldDB" id="A0AAW1HF29"/>
<name>A0AAW1HF29_POPJA</name>
<dbReference type="PANTHER" id="PTHR45632:SF26">
    <property type="entry name" value="BTB DOMAIN-CONTAINING PROTEIN"/>
    <property type="match status" value="1"/>
</dbReference>
<dbReference type="Proteomes" id="UP001458880">
    <property type="component" value="Unassembled WGS sequence"/>
</dbReference>
<proteinExistence type="predicted"/>
<protein>
    <submittedName>
        <fullName evidence="1">Uncharacterized protein</fullName>
    </submittedName>
</protein>
<sequence>VKAVYIAASHLKIDRVARKCAQHLIKYLSTDNCIEIRSLPGIAKNKDFIQQVDDYIGQNFDQIKENSYLLNLHCARIEVLNQSKEEMTMVNTSSLCRLVLDWIRKQITEDNLGLTTITENTFMLYLAIDNSLQDCNSLPTGDVCDTELVQDYKKLSSKNVSQTKSKRKQLSQPSKPRVLIYSREIGEELESEMEPHWNLIASTKVGEHSYIALVTLAGKLAKLSIKLSAVLKMFECEFCANQFTRADR</sequence>
<organism evidence="1 2">
    <name type="scientific">Popillia japonica</name>
    <name type="common">Japanese beetle</name>
    <dbReference type="NCBI Taxonomy" id="7064"/>
    <lineage>
        <taxon>Eukaryota</taxon>
        <taxon>Metazoa</taxon>
        <taxon>Ecdysozoa</taxon>
        <taxon>Arthropoda</taxon>
        <taxon>Hexapoda</taxon>
        <taxon>Insecta</taxon>
        <taxon>Pterygota</taxon>
        <taxon>Neoptera</taxon>
        <taxon>Endopterygota</taxon>
        <taxon>Coleoptera</taxon>
        <taxon>Polyphaga</taxon>
        <taxon>Scarabaeiformia</taxon>
        <taxon>Scarabaeidae</taxon>
        <taxon>Rutelinae</taxon>
        <taxon>Popillia</taxon>
    </lineage>
</organism>
<reference evidence="1 2" key="1">
    <citation type="journal article" date="2024" name="BMC Genomics">
        <title>De novo assembly and annotation of Popillia japonica's genome with initial clues to its potential as an invasive pest.</title>
        <authorList>
            <person name="Cucini C."/>
            <person name="Boschi S."/>
            <person name="Funari R."/>
            <person name="Cardaioli E."/>
            <person name="Iannotti N."/>
            <person name="Marturano G."/>
            <person name="Paoli F."/>
            <person name="Bruttini M."/>
            <person name="Carapelli A."/>
            <person name="Frati F."/>
            <person name="Nardi F."/>
        </authorList>
    </citation>
    <scope>NUCLEOTIDE SEQUENCE [LARGE SCALE GENOMIC DNA]</scope>
    <source>
        <strain evidence="1">DMR45628</strain>
    </source>
</reference>
<dbReference type="PANTHER" id="PTHR45632">
    <property type="entry name" value="LD33804P"/>
    <property type="match status" value="1"/>
</dbReference>
<evidence type="ECO:0000313" key="2">
    <source>
        <dbReference type="Proteomes" id="UP001458880"/>
    </source>
</evidence>
<dbReference type="Gene3D" id="1.25.40.420">
    <property type="match status" value="1"/>
</dbReference>
<dbReference type="EMBL" id="JASPKY010001529">
    <property type="protein sequence ID" value="KAK9674773.1"/>
    <property type="molecule type" value="Genomic_DNA"/>
</dbReference>
<accession>A0AAW1HF29</accession>
<gene>
    <name evidence="1" type="ORF">QE152_g40870</name>
</gene>
<feature type="non-terminal residue" evidence="1">
    <location>
        <position position="1"/>
    </location>
</feature>
<comment type="caution">
    <text evidence="1">The sequence shown here is derived from an EMBL/GenBank/DDBJ whole genome shotgun (WGS) entry which is preliminary data.</text>
</comment>
<keyword evidence="2" id="KW-1185">Reference proteome</keyword>
<evidence type="ECO:0000313" key="1">
    <source>
        <dbReference type="EMBL" id="KAK9674773.1"/>
    </source>
</evidence>